<gene>
    <name evidence="12" type="ORF">BCV72DRAFT_285146</name>
</gene>
<keyword evidence="4" id="KW-0256">Endoplasmic reticulum</keyword>
<evidence type="ECO:0000256" key="3">
    <source>
        <dbReference type="ARBA" id="ARBA00022729"/>
    </source>
</evidence>
<keyword evidence="2 10" id="KW-0812">Transmembrane</keyword>
<keyword evidence="6 10" id="KW-0472">Membrane</keyword>
<keyword evidence="5 10" id="KW-1133">Transmembrane helix</keyword>
<organism evidence="12">
    <name type="scientific">Rhizopus microsporus var. microsporus</name>
    <dbReference type="NCBI Taxonomy" id="86635"/>
    <lineage>
        <taxon>Eukaryota</taxon>
        <taxon>Fungi</taxon>
        <taxon>Fungi incertae sedis</taxon>
        <taxon>Mucoromycota</taxon>
        <taxon>Mucoromycotina</taxon>
        <taxon>Mucoromycetes</taxon>
        <taxon>Mucorales</taxon>
        <taxon>Mucorineae</taxon>
        <taxon>Rhizopodaceae</taxon>
        <taxon>Rhizopus</taxon>
    </lineage>
</organism>
<evidence type="ECO:0000256" key="5">
    <source>
        <dbReference type="ARBA" id="ARBA00022989"/>
    </source>
</evidence>
<accession>A0A1X0RG91</accession>
<protein>
    <submittedName>
        <fullName evidence="12">Uncharacterized protein</fullName>
    </submittedName>
</protein>
<proteinExistence type="inferred from homology"/>
<feature type="region of interest" description="Disordered" evidence="9">
    <location>
        <begin position="188"/>
        <end position="236"/>
    </location>
</feature>
<evidence type="ECO:0000256" key="1">
    <source>
        <dbReference type="ARBA" id="ARBA00004115"/>
    </source>
</evidence>
<evidence type="ECO:0000313" key="12">
    <source>
        <dbReference type="EMBL" id="ORE10888.1"/>
    </source>
</evidence>
<sequence>MMMTKYSSLLILGLLFVFNLVIAQEEAQAHVDVTAEFPDNPFGLIVNGQRNKVILDIQNKEKTPYTVFAISGQVSKVDDFSKVIRNLTATRYGQILSAGSSLQLPYHFYSEYAPGEHGLTVYVDLLSENSIARVVGYNGTITITDPEGSWFDLQLIFMYFILAAGAAGVAYVIREAFFGDVKKVKKTKKVEESNERPTHRDEKGEMVLDESWIPEHHRNLNKQQSSKTKKRASARK</sequence>
<dbReference type="PANTHER" id="PTHR12924">
    <property type="entry name" value="TRANSLOCON-ASSOCIATED PROTEIN, ALPHA SUBUNIT"/>
    <property type="match status" value="1"/>
</dbReference>
<reference evidence="12" key="1">
    <citation type="journal article" date="2016" name="Proc. Natl. Acad. Sci. U.S.A.">
        <title>Lipid metabolic changes in an early divergent fungus govern the establishment of a mutualistic symbiosis with endobacteria.</title>
        <authorList>
            <person name="Lastovetsky O.A."/>
            <person name="Gaspar M.L."/>
            <person name="Mondo S.J."/>
            <person name="LaButti K.M."/>
            <person name="Sandor L."/>
            <person name="Grigoriev I.V."/>
            <person name="Henry S.A."/>
            <person name="Pawlowska T.E."/>
        </authorList>
    </citation>
    <scope>NUCLEOTIDE SEQUENCE [LARGE SCALE GENOMIC DNA]</scope>
    <source>
        <strain evidence="12">ATCC 52814</strain>
    </source>
</reference>
<evidence type="ECO:0000256" key="2">
    <source>
        <dbReference type="ARBA" id="ARBA00022692"/>
    </source>
</evidence>
<feature type="compositionally biased region" description="Basic and acidic residues" evidence="9">
    <location>
        <begin position="189"/>
        <end position="206"/>
    </location>
</feature>
<name>A0A1X0RG91_RHIZD</name>
<comment type="subcellular location">
    <subcellularLocation>
        <location evidence="1">Endoplasmic reticulum membrane</location>
        <topology evidence="1">Single-pass type I membrane protein</topology>
    </subcellularLocation>
</comment>
<dbReference type="Proteomes" id="UP000242414">
    <property type="component" value="Unassembled WGS sequence"/>
</dbReference>
<comment type="similarity">
    <text evidence="8">Belongs to the IRC22 family.</text>
</comment>
<dbReference type="GO" id="GO:0005789">
    <property type="term" value="C:endoplasmic reticulum membrane"/>
    <property type="evidence" value="ECO:0007669"/>
    <property type="project" value="UniProtKB-SubCell"/>
</dbReference>
<dbReference type="AlphaFoldDB" id="A0A1X0RG91"/>
<dbReference type="Pfam" id="PF03896">
    <property type="entry name" value="TRAP_alpha"/>
    <property type="match status" value="1"/>
</dbReference>
<feature type="compositionally biased region" description="Basic residues" evidence="9">
    <location>
        <begin position="227"/>
        <end position="236"/>
    </location>
</feature>
<evidence type="ECO:0000256" key="7">
    <source>
        <dbReference type="ARBA" id="ARBA00037565"/>
    </source>
</evidence>
<evidence type="ECO:0000256" key="10">
    <source>
        <dbReference type="SAM" id="Phobius"/>
    </source>
</evidence>
<dbReference type="OrthoDB" id="1926781at2759"/>
<dbReference type="InterPro" id="IPR005595">
    <property type="entry name" value="TRAP_alpha"/>
</dbReference>
<evidence type="ECO:0000256" key="8">
    <source>
        <dbReference type="ARBA" id="ARBA00038311"/>
    </source>
</evidence>
<feature type="chain" id="PRO_5012191089" evidence="11">
    <location>
        <begin position="24"/>
        <end position="236"/>
    </location>
</feature>
<evidence type="ECO:0000256" key="9">
    <source>
        <dbReference type="SAM" id="MobiDB-lite"/>
    </source>
</evidence>
<keyword evidence="3 11" id="KW-0732">Signal</keyword>
<evidence type="ECO:0000256" key="6">
    <source>
        <dbReference type="ARBA" id="ARBA00023136"/>
    </source>
</evidence>
<feature type="signal peptide" evidence="11">
    <location>
        <begin position="1"/>
        <end position="23"/>
    </location>
</feature>
<dbReference type="PANTHER" id="PTHR12924:SF0">
    <property type="entry name" value="TRANSLOCON-ASSOCIATED PROTEIN SUBUNIT ALPHA"/>
    <property type="match status" value="1"/>
</dbReference>
<evidence type="ECO:0000256" key="4">
    <source>
        <dbReference type="ARBA" id="ARBA00022824"/>
    </source>
</evidence>
<dbReference type="EMBL" id="KV921861">
    <property type="protein sequence ID" value="ORE10888.1"/>
    <property type="molecule type" value="Genomic_DNA"/>
</dbReference>
<comment type="function">
    <text evidence="7">Is probably involved in a pathway contributing to genomic integrity.</text>
</comment>
<evidence type="ECO:0000256" key="11">
    <source>
        <dbReference type="SAM" id="SignalP"/>
    </source>
</evidence>
<feature type="transmembrane region" description="Helical" evidence="10">
    <location>
        <begin position="153"/>
        <end position="173"/>
    </location>
</feature>
<dbReference type="VEuPathDB" id="FungiDB:BCV72DRAFT_285146"/>